<dbReference type="SUPFAM" id="SSF54292">
    <property type="entry name" value="2Fe-2S ferredoxin-like"/>
    <property type="match status" value="1"/>
</dbReference>
<feature type="domain" description="2Fe-2S ferredoxin-type" evidence="14">
    <location>
        <begin position="1"/>
        <end position="78"/>
    </location>
</feature>
<reference evidence="17" key="1">
    <citation type="submission" date="2021-01" db="EMBL/GenBank/DDBJ databases">
        <title>Description of Breznakiella homolactica.</title>
        <authorList>
            <person name="Song Y."/>
            <person name="Brune A."/>
        </authorList>
    </citation>
    <scope>NUCLEOTIDE SEQUENCE</scope>
    <source>
        <strain evidence="17">RmG30</strain>
    </source>
</reference>
<name>A0A7T7XRF8_9SPIR</name>
<comment type="cofactor">
    <cofactor evidence="1">
        <name>[4Fe-4S] cluster</name>
        <dbReference type="ChEBI" id="CHEBI:49883"/>
    </cofactor>
</comment>
<protein>
    <submittedName>
        <fullName evidence="17">Iron hydrogenase small subunit</fullName>
    </submittedName>
</protein>
<dbReference type="PROSITE" id="PS51839">
    <property type="entry name" value="4FE4S_HC3"/>
    <property type="match status" value="1"/>
</dbReference>
<dbReference type="Gene3D" id="3.10.20.740">
    <property type="match status" value="1"/>
</dbReference>
<dbReference type="SUPFAM" id="SSF53920">
    <property type="entry name" value="Fe-only hydrogenase"/>
    <property type="match status" value="1"/>
</dbReference>
<dbReference type="SMART" id="SM00902">
    <property type="entry name" value="Fe_hyd_SSU"/>
    <property type="match status" value="1"/>
</dbReference>
<evidence type="ECO:0000313" key="17">
    <source>
        <dbReference type="EMBL" id="QQO11038.1"/>
    </source>
</evidence>
<keyword evidence="5" id="KW-0001">2Fe-2S</keyword>
<keyword evidence="12" id="KW-0472">Membrane</keyword>
<dbReference type="EMBL" id="CP067089">
    <property type="protein sequence ID" value="QQO11038.1"/>
    <property type="molecule type" value="Genomic_DNA"/>
</dbReference>
<organism evidence="17 18">
    <name type="scientific">Breznakiella homolactica</name>
    <dbReference type="NCBI Taxonomy" id="2798577"/>
    <lineage>
        <taxon>Bacteria</taxon>
        <taxon>Pseudomonadati</taxon>
        <taxon>Spirochaetota</taxon>
        <taxon>Spirochaetia</taxon>
        <taxon>Spirochaetales</taxon>
        <taxon>Breznakiellaceae</taxon>
        <taxon>Breznakiella</taxon>
    </lineage>
</organism>
<evidence type="ECO:0000256" key="10">
    <source>
        <dbReference type="ARBA" id="ARBA00023014"/>
    </source>
</evidence>
<dbReference type="PANTHER" id="PTHR11615">
    <property type="entry name" value="NITRATE, FORMATE, IRON DEHYDROGENASE"/>
    <property type="match status" value="1"/>
</dbReference>
<dbReference type="InterPro" id="IPR019574">
    <property type="entry name" value="NADH_UbQ_OxRdtase_Gsu_4Fe4S-bd"/>
</dbReference>
<dbReference type="GO" id="GO:0008901">
    <property type="term" value="F:ferredoxin hydrogenase activity"/>
    <property type="evidence" value="ECO:0007669"/>
    <property type="project" value="InterPro"/>
</dbReference>
<dbReference type="GO" id="GO:0016020">
    <property type="term" value="C:membrane"/>
    <property type="evidence" value="ECO:0007669"/>
    <property type="project" value="UniProtKB-SubCell"/>
</dbReference>
<dbReference type="InterPro" id="IPR050340">
    <property type="entry name" value="Cytosolic_Fe-S_CAF"/>
</dbReference>
<gene>
    <name evidence="17" type="ORF">JFL75_09010</name>
</gene>
<dbReference type="KEGG" id="bhc:JFL75_09010"/>
<accession>A0A7T7XRF8</accession>
<sequence>MVNLKINGMPIQVEEGTSILDAAKKVNIKIPTLCYNPDLPPWAACGICIVRMEGSPKMVRACTTPVSENMSVITHDPEIIAVRRTVVELILSNHPNDCLQCPRNGNCELQTLAAEFGIREVPFANISKDLPIDDSNPSIILNPEKCVRCGRCVKVCQDMQNVWAIEFLGRGINGRIAPAADVPLGDSPCIKCGQCAAHCPVGAIYERDDTRKVWSALQNEEIHPVVQIAPAVRIALGEEFGLEPGTLVTKKIYAALRRLGFKTIFDTNFSADLTIMEEGTELIQRLTKGTGEIPLITSCCPAWVDYMEKYYSDMIPNFSTAKSPQQMMGAMIKSYWAEKAGVDPKKVYSVSIMPCTAKKWETDRNSDMQSAGFGKDVDISITTRELARMIKQAGIDIMSLPDEEADSPMGPYTGAGTIFGATGGVMEAAVRTAHFLVTGKELGDVNFMPARGLEGVKEAEIDLNGTKIRIAVAHQMGNIAAVLDKIRNARAEGKETPYHFVEVMACRGGCIGGGGQPYGCTDEIRSKRMAGIYNDDVKSTYRCSHQNPYIKQVYDDFLGEPNGHKAHELLHTHYEARPLYMK</sequence>
<keyword evidence="9" id="KW-0408">Iron</keyword>
<evidence type="ECO:0000256" key="2">
    <source>
        <dbReference type="ARBA" id="ARBA00004370"/>
    </source>
</evidence>
<feature type="domain" description="4Fe-4S ferredoxin-type" evidence="15">
    <location>
        <begin position="137"/>
        <end position="167"/>
    </location>
</feature>
<dbReference type="Gene3D" id="4.10.260.20">
    <property type="entry name" value="Iron hydrogenase, small subunit"/>
    <property type="match status" value="1"/>
</dbReference>
<dbReference type="PROSITE" id="PS51379">
    <property type="entry name" value="4FE4S_FER_2"/>
    <property type="match status" value="2"/>
</dbReference>
<keyword evidence="7" id="KW-0677">Repeat</keyword>
<dbReference type="InterPro" id="IPR003149">
    <property type="entry name" value="Fe_hydrogenase_ssu"/>
</dbReference>
<evidence type="ECO:0000256" key="3">
    <source>
        <dbReference type="ARBA" id="ARBA00005404"/>
    </source>
</evidence>
<evidence type="ECO:0000256" key="13">
    <source>
        <dbReference type="ARBA" id="ARBA00034078"/>
    </source>
</evidence>
<dbReference type="FunFam" id="3.30.70.20:FF:000035">
    <property type="entry name" value="Iron hydrogenase 1"/>
    <property type="match status" value="1"/>
</dbReference>
<proteinExistence type="inferred from homology"/>
<comment type="similarity">
    <text evidence="3">Belongs to the complex I 75 kDa subunit family.</text>
</comment>
<dbReference type="InterPro" id="IPR004108">
    <property type="entry name" value="Fe_hydrogenase_lsu_C"/>
</dbReference>
<dbReference type="CDD" id="cd00207">
    <property type="entry name" value="fer2"/>
    <property type="match status" value="1"/>
</dbReference>
<feature type="domain" description="4Fe-4S ferredoxin-type" evidence="15">
    <location>
        <begin position="176"/>
        <end position="209"/>
    </location>
</feature>
<dbReference type="NCBIfam" id="NF040763">
    <property type="entry name" value="FeFe_hydrog_A6"/>
    <property type="match status" value="1"/>
</dbReference>
<evidence type="ECO:0000259" key="16">
    <source>
        <dbReference type="PROSITE" id="PS51839"/>
    </source>
</evidence>
<dbReference type="InterPro" id="IPR036991">
    <property type="entry name" value="Fe_hydrogenase_ssu_sf"/>
</dbReference>
<evidence type="ECO:0000256" key="6">
    <source>
        <dbReference type="ARBA" id="ARBA00022723"/>
    </source>
</evidence>
<evidence type="ECO:0000256" key="8">
    <source>
        <dbReference type="ARBA" id="ARBA00022967"/>
    </source>
</evidence>
<dbReference type="SUPFAM" id="SSF54862">
    <property type="entry name" value="4Fe-4S ferredoxins"/>
    <property type="match status" value="1"/>
</dbReference>
<comment type="subcellular location">
    <subcellularLocation>
        <location evidence="2">Membrane</location>
    </subcellularLocation>
</comment>
<dbReference type="Gene3D" id="3.30.70.20">
    <property type="match status" value="1"/>
</dbReference>
<keyword evidence="4" id="KW-0004">4Fe-4S</keyword>
<dbReference type="Gene3D" id="3.40.950.10">
    <property type="entry name" value="Fe-only Hydrogenase (Larger Subunit), Chain L, domain 3"/>
    <property type="match status" value="1"/>
</dbReference>
<dbReference type="GO" id="GO:0051537">
    <property type="term" value="F:2 iron, 2 sulfur cluster binding"/>
    <property type="evidence" value="ECO:0007669"/>
    <property type="project" value="UniProtKB-KW"/>
</dbReference>
<evidence type="ECO:0000256" key="1">
    <source>
        <dbReference type="ARBA" id="ARBA00001966"/>
    </source>
</evidence>
<evidence type="ECO:0000256" key="12">
    <source>
        <dbReference type="ARBA" id="ARBA00023136"/>
    </source>
</evidence>
<evidence type="ECO:0000256" key="9">
    <source>
        <dbReference type="ARBA" id="ARBA00023004"/>
    </source>
</evidence>
<evidence type="ECO:0000256" key="5">
    <source>
        <dbReference type="ARBA" id="ARBA00022714"/>
    </source>
</evidence>
<evidence type="ECO:0000259" key="14">
    <source>
        <dbReference type="PROSITE" id="PS51085"/>
    </source>
</evidence>
<evidence type="ECO:0000256" key="7">
    <source>
        <dbReference type="ARBA" id="ARBA00022737"/>
    </source>
</evidence>
<dbReference type="GO" id="GO:0005506">
    <property type="term" value="F:iron ion binding"/>
    <property type="evidence" value="ECO:0007669"/>
    <property type="project" value="InterPro"/>
</dbReference>
<dbReference type="SMART" id="SM00929">
    <property type="entry name" value="NADH-G_4Fe-4S_3"/>
    <property type="match status" value="1"/>
</dbReference>
<evidence type="ECO:0000256" key="4">
    <source>
        <dbReference type="ARBA" id="ARBA00022485"/>
    </source>
</evidence>
<evidence type="ECO:0000313" key="18">
    <source>
        <dbReference type="Proteomes" id="UP000595917"/>
    </source>
</evidence>
<dbReference type="InterPro" id="IPR049830">
    <property type="entry name" value="HndD"/>
</dbReference>
<keyword evidence="6" id="KW-0479">Metal-binding</keyword>
<keyword evidence="18" id="KW-1185">Reference proteome</keyword>
<evidence type="ECO:0000256" key="11">
    <source>
        <dbReference type="ARBA" id="ARBA00023027"/>
    </source>
</evidence>
<dbReference type="InterPro" id="IPR001041">
    <property type="entry name" value="2Fe-2S_ferredoxin-type"/>
</dbReference>
<dbReference type="Pfam" id="PF02256">
    <property type="entry name" value="Fe_hyd_SSU"/>
    <property type="match status" value="1"/>
</dbReference>
<evidence type="ECO:0000259" key="15">
    <source>
        <dbReference type="PROSITE" id="PS51379"/>
    </source>
</evidence>
<keyword evidence="8" id="KW-1278">Translocase</keyword>
<dbReference type="InterPro" id="IPR013352">
    <property type="entry name" value="Fe_hydrogenase_subset"/>
</dbReference>
<dbReference type="Proteomes" id="UP000595917">
    <property type="component" value="Chromosome"/>
</dbReference>
<feature type="domain" description="4Fe-4S His(Cys)3-ligated-type" evidence="16">
    <location>
        <begin position="78"/>
        <end position="117"/>
    </location>
</feature>
<dbReference type="RefSeq" id="WP_215628347.1">
    <property type="nucleotide sequence ID" value="NZ_CP067089.2"/>
</dbReference>
<dbReference type="Pfam" id="PF13510">
    <property type="entry name" value="Fer2_4"/>
    <property type="match status" value="1"/>
</dbReference>
<keyword evidence="11" id="KW-0520">NAD</keyword>
<dbReference type="GO" id="GO:0051539">
    <property type="term" value="F:4 iron, 4 sulfur cluster binding"/>
    <property type="evidence" value="ECO:0007669"/>
    <property type="project" value="UniProtKB-KW"/>
</dbReference>
<dbReference type="PROSITE" id="PS51085">
    <property type="entry name" value="2FE2S_FER_2"/>
    <property type="match status" value="1"/>
</dbReference>
<keyword evidence="10" id="KW-0411">Iron-sulfur</keyword>
<dbReference type="Gene3D" id="3.40.50.1780">
    <property type="match status" value="1"/>
</dbReference>
<dbReference type="Pfam" id="PF10588">
    <property type="entry name" value="NADH-G_4Fe-4S_3"/>
    <property type="match status" value="1"/>
</dbReference>
<comment type="cofactor">
    <cofactor evidence="13">
        <name>[2Fe-2S] cluster</name>
        <dbReference type="ChEBI" id="CHEBI:190135"/>
    </cofactor>
</comment>
<dbReference type="Pfam" id="PF02906">
    <property type="entry name" value="Fe_hyd_lg_C"/>
    <property type="match status" value="1"/>
</dbReference>
<dbReference type="Pfam" id="PF13187">
    <property type="entry name" value="Fer4_9"/>
    <property type="match status" value="1"/>
</dbReference>
<dbReference type="NCBIfam" id="TIGR02512">
    <property type="entry name" value="FeFe_hydrog_A"/>
    <property type="match status" value="1"/>
</dbReference>
<dbReference type="InterPro" id="IPR036010">
    <property type="entry name" value="2Fe-2S_ferredoxin-like_sf"/>
</dbReference>
<dbReference type="AlphaFoldDB" id="A0A7T7XRF8"/>
<dbReference type="InterPro" id="IPR017900">
    <property type="entry name" value="4Fe4S_Fe_S_CS"/>
</dbReference>
<dbReference type="InterPro" id="IPR009016">
    <property type="entry name" value="Fe_hydrogenase"/>
</dbReference>
<dbReference type="InterPro" id="IPR017896">
    <property type="entry name" value="4Fe4S_Fe-S-bd"/>
</dbReference>
<dbReference type="PROSITE" id="PS00198">
    <property type="entry name" value="4FE4S_FER_1"/>
    <property type="match status" value="1"/>
</dbReference>
<dbReference type="FunFam" id="3.10.20.740:FF:000004">
    <property type="entry name" value="NADH-quinone oxidoreductase"/>
    <property type="match status" value="1"/>
</dbReference>